<sequence>MSRLASLHGPSAPSTTPVPPQSASPSSRRTPKRNTSRASPAPESPQPQGPTESPFHRKLRSILRDVAGTVELWDEVALGEGLRAVKGVVDNGTELDNALASNTDHRSFIATSKVQATNVHLKALDVILSNHRKLFRELVADVNALEAVVISTAAARGPLFLQTPVWLSWTPEDFLNSLTPFPKRYHRSLATVRECVEMLKNPEMTWEEGRDVVIAWASQRELEPEGIELGWKELNDIFEVEVRGWSDG</sequence>
<evidence type="ECO:0000313" key="2">
    <source>
        <dbReference type="EMBL" id="KZT57179.1"/>
    </source>
</evidence>
<keyword evidence="3" id="KW-1185">Reference proteome</keyword>
<evidence type="ECO:0000256" key="1">
    <source>
        <dbReference type="SAM" id="MobiDB-lite"/>
    </source>
</evidence>
<name>A0A165FTE3_9BASI</name>
<protein>
    <submittedName>
        <fullName evidence="2">Uncharacterized protein</fullName>
    </submittedName>
</protein>
<gene>
    <name evidence="2" type="ORF">CALCODRAFT_434641</name>
</gene>
<accession>A0A165FTE3</accession>
<dbReference type="Proteomes" id="UP000076842">
    <property type="component" value="Unassembled WGS sequence"/>
</dbReference>
<dbReference type="AlphaFoldDB" id="A0A165FTE3"/>
<reference evidence="2 3" key="1">
    <citation type="journal article" date="2016" name="Mol. Biol. Evol.">
        <title>Comparative Genomics of Early-Diverging Mushroom-Forming Fungi Provides Insights into the Origins of Lignocellulose Decay Capabilities.</title>
        <authorList>
            <person name="Nagy L.G."/>
            <person name="Riley R."/>
            <person name="Tritt A."/>
            <person name="Adam C."/>
            <person name="Daum C."/>
            <person name="Floudas D."/>
            <person name="Sun H."/>
            <person name="Yadav J.S."/>
            <person name="Pangilinan J."/>
            <person name="Larsson K.H."/>
            <person name="Matsuura K."/>
            <person name="Barry K."/>
            <person name="Labutti K."/>
            <person name="Kuo R."/>
            <person name="Ohm R.A."/>
            <person name="Bhattacharya S.S."/>
            <person name="Shirouzu T."/>
            <person name="Yoshinaga Y."/>
            <person name="Martin F.M."/>
            <person name="Grigoriev I.V."/>
            <person name="Hibbett D.S."/>
        </authorList>
    </citation>
    <scope>NUCLEOTIDE SEQUENCE [LARGE SCALE GENOMIC DNA]</scope>
    <source>
        <strain evidence="2 3">HHB12733</strain>
    </source>
</reference>
<dbReference type="EMBL" id="KV423967">
    <property type="protein sequence ID" value="KZT57179.1"/>
    <property type="molecule type" value="Genomic_DNA"/>
</dbReference>
<organism evidence="2 3">
    <name type="scientific">Calocera cornea HHB12733</name>
    <dbReference type="NCBI Taxonomy" id="1353952"/>
    <lineage>
        <taxon>Eukaryota</taxon>
        <taxon>Fungi</taxon>
        <taxon>Dikarya</taxon>
        <taxon>Basidiomycota</taxon>
        <taxon>Agaricomycotina</taxon>
        <taxon>Dacrymycetes</taxon>
        <taxon>Dacrymycetales</taxon>
        <taxon>Dacrymycetaceae</taxon>
        <taxon>Calocera</taxon>
    </lineage>
</organism>
<evidence type="ECO:0000313" key="3">
    <source>
        <dbReference type="Proteomes" id="UP000076842"/>
    </source>
</evidence>
<dbReference type="InParanoid" id="A0A165FTE3"/>
<feature type="region of interest" description="Disordered" evidence="1">
    <location>
        <begin position="1"/>
        <end position="54"/>
    </location>
</feature>
<proteinExistence type="predicted"/>
<dbReference type="OrthoDB" id="17066at2759"/>